<dbReference type="EMBL" id="SNWF01000004">
    <property type="protein sequence ID" value="TDN93833.1"/>
    <property type="molecule type" value="Genomic_DNA"/>
</dbReference>
<dbReference type="Proteomes" id="UP000294737">
    <property type="component" value="Unassembled WGS sequence"/>
</dbReference>
<keyword evidence="1" id="KW-0812">Transmembrane</keyword>
<name>A0A4R6GG54_9BURK</name>
<evidence type="ECO:0000313" key="2">
    <source>
        <dbReference type="EMBL" id="TDN93833.1"/>
    </source>
</evidence>
<keyword evidence="3" id="KW-1185">Reference proteome</keyword>
<keyword evidence="1" id="KW-0472">Membrane</keyword>
<comment type="caution">
    <text evidence="2">The sequence shown here is derived from an EMBL/GenBank/DDBJ whole genome shotgun (WGS) entry which is preliminary data.</text>
</comment>
<dbReference type="RefSeq" id="WP_112990526.1">
    <property type="nucleotide sequence ID" value="NZ_PTLZ01000001.1"/>
</dbReference>
<gene>
    <name evidence="2" type="ORF">EV677_0367</name>
</gene>
<dbReference type="AlphaFoldDB" id="A0A4R6GG54"/>
<proteinExistence type="predicted"/>
<feature type="transmembrane region" description="Helical" evidence="1">
    <location>
        <begin position="25"/>
        <end position="43"/>
    </location>
</feature>
<reference evidence="2 3" key="1">
    <citation type="submission" date="2019-03" db="EMBL/GenBank/DDBJ databases">
        <title>Genomic Encyclopedia of Type Strains, Phase IV (KMG-IV): sequencing the most valuable type-strain genomes for metagenomic binning, comparative biology and taxonomic classification.</title>
        <authorList>
            <person name="Goeker M."/>
        </authorList>
    </citation>
    <scope>NUCLEOTIDE SEQUENCE [LARGE SCALE GENOMIC DNA]</scope>
    <source>
        <strain evidence="2 3">DSM 18555</strain>
    </source>
</reference>
<protein>
    <submittedName>
        <fullName evidence="2">Uncharacterized protein</fullName>
    </submittedName>
</protein>
<sequence length="85" mass="9176">MSGAFLLGPLLAAYMVVKLDFTTSYWLIVFTFIIGVTVAGKILPHRMDVPVNIAVAPSGSGFFRQVIRLFRSEPVPALACCNSAT</sequence>
<keyword evidence="1" id="KW-1133">Transmembrane helix</keyword>
<evidence type="ECO:0000256" key="1">
    <source>
        <dbReference type="SAM" id="Phobius"/>
    </source>
</evidence>
<organism evidence="2 3">
    <name type="scientific">Herminiimonas fonticola</name>
    <dbReference type="NCBI Taxonomy" id="303380"/>
    <lineage>
        <taxon>Bacteria</taxon>
        <taxon>Pseudomonadati</taxon>
        <taxon>Pseudomonadota</taxon>
        <taxon>Betaproteobacteria</taxon>
        <taxon>Burkholderiales</taxon>
        <taxon>Oxalobacteraceae</taxon>
        <taxon>Herminiimonas</taxon>
    </lineage>
</organism>
<accession>A0A4R6GG54</accession>
<evidence type="ECO:0000313" key="3">
    <source>
        <dbReference type="Proteomes" id="UP000294737"/>
    </source>
</evidence>